<keyword evidence="11 14" id="KW-0482">Metalloprotease</keyword>
<dbReference type="GO" id="GO:0006508">
    <property type="term" value="P:proteolysis"/>
    <property type="evidence" value="ECO:0007669"/>
    <property type="project" value="UniProtKB-KW"/>
</dbReference>
<keyword evidence="8 14" id="KW-0378">Hydrolase</keyword>
<dbReference type="PANTHER" id="PTHR39188">
    <property type="entry name" value="MEMBRANE-ASSOCIATED ZINC METALLOPROTEASE M50B"/>
    <property type="match status" value="1"/>
</dbReference>
<dbReference type="PIRSF" id="PIRSF006404">
    <property type="entry name" value="UCP006404_Pept_M50_CBS"/>
    <property type="match status" value="1"/>
</dbReference>
<evidence type="ECO:0000313" key="16">
    <source>
        <dbReference type="EMBL" id="WAX57103.1"/>
    </source>
</evidence>
<evidence type="ECO:0000256" key="7">
    <source>
        <dbReference type="ARBA" id="ARBA00022737"/>
    </source>
</evidence>
<evidence type="ECO:0000259" key="15">
    <source>
        <dbReference type="Pfam" id="PF02163"/>
    </source>
</evidence>
<keyword evidence="4 14" id="KW-0645">Protease</keyword>
<keyword evidence="9 14" id="KW-0862">Zinc</keyword>
<gene>
    <name evidence="16" type="ORF">M6B22_21690</name>
</gene>
<feature type="transmembrane region" description="Helical" evidence="14">
    <location>
        <begin position="55"/>
        <end position="75"/>
    </location>
</feature>
<feature type="transmembrane region" description="Helical" evidence="14">
    <location>
        <begin position="20"/>
        <end position="43"/>
    </location>
</feature>
<evidence type="ECO:0000256" key="2">
    <source>
        <dbReference type="ARBA" id="ARBA00007931"/>
    </source>
</evidence>
<protein>
    <recommendedName>
        <fullName evidence="14">Zinc metalloprotease</fullName>
    </recommendedName>
</protein>
<keyword evidence="5 14" id="KW-0812">Transmembrane</keyword>
<evidence type="ECO:0000256" key="4">
    <source>
        <dbReference type="ARBA" id="ARBA00022670"/>
    </source>
</evidence>
<feature type="domain" description="Peptidase M50" evidence="15">
    <location>
        <begin position="63"/>
        <end position="136"/>
    </location>
</feature>
<comment type="subcellular location">
    <subcellularLocation>
        <location evidence="1 14">Cell membrane</location>
        <topology evidence="1 14">Multi-pass membrane protein</topology>
    </subcellularLocation>
</comment>
<sequence length="376" mass="39972">MSGNRPRLRAPRLLNVGRFFGVPIYFAPSWLIIAALLTFYYAPLIDEVVTGISTSTAYLLGFAFAVLFALCVLAHELGHTAVSLMLHSPVRRVVIFLLGGVSEIERDPVRPRDEFLIAAAGPLVSLLLSAAAFGGYQLLASDSALGVLVVLLFWSNLVVALFNLLPGLPLDGGRLLRAGVWAMARNRLVGTRISAWTGRFVAVGIAVGGLVLDNRNWGLTAGLFGVALGAYMWFGAGQSLRAAELIERVPRVDLERLLRPGLLVPSDVSVAEALRRAWTGSARGLVVVDATDAPRAIVDEARIGAVPPDRRPWTLIDTVARPLEPGLVLDRGLSGEDLLAAVRATPAHEYLVVNTDGSPAGILATADLASALKSPA</sequence>
<feature type="transmembrane region" description="Helical" evidence="14">
    <location>
        <begin position="145"/>
        <end position="168"/>
    </location>
</feature>
<evidence type="ECO:0000256" key="1">
    <source>
        <dbReference type="ARBA" id="ARBA00004651"/>
    </source>
</evidence>
<dbReference type="GO" id="GO:0008233">
    <property type="term" value="F:peptidase activity"/>
    <property type="evidence" value="ECO:0007669"/>
    <property type="project" value="UniProtKB-KW"/>
</dbReference>
<accession>A0ABY7JZN2</accession>
<keyword evidence="10 14" id="KW-1133">Transmembrane helix</keyword>
<dbReference type="InterPro" id="IPR008915">
    <property type="entry name" value="Peptidase_M50"/>
</dbReference>
<feature type="transmembrane region" description="Helical" evidence="14">
    <location>
        <begin position="217"/>
        <end position="234"/>
    </location>
</feature>
<keyword evidence="3 14" id="KW-1003">Cell membrane</keyword>
<dbReference type="InterPro" id="IPR016483">
    <property type="entry name" value="UCP006404_Pept_M50_CBS"/>
</dbReference>
<evidence type="ECO:0000256" key="13">
    <source>
        <dbReference type="ARBA" id="ARBA00023136"/>
    </source>
</evidence>
<organism evidence="16 17">
    <name type="scientific">Jatrophihabitans cynanchi</name>
    <dbReference type="NCBI Taxonomy" id="2944128"/>
    <lineage>
        <taxon>Bacteria</taxon>
        <taxon>Bacillati</taxon>
        <taxon>Actinomycetota</taxon>
        <taxon>Actinomycetes</taxon>
        <taxon>Jatrophihabitantales</taxon>
        <taxon>Jatrophihabitantaceae</taxon>
        <taxon>Jatrophihabitans</taxon>
    </lineage>
</organism>
<dbReference type="EMBL" id="CP097463">
    <property type="protein sequence ID" value="WAX57103.1"/>
    <property type="molecule type" value="Genomic_DNA"/>
</dbReference>
<evidence type="ECO:0000256" key="8">
    <source>
        <dbReference type="ARBA" id="ARBA00022801"/>
    </source>
</evidence>
<proteinExistence type="inferred from homology"/>
<dbReference type="Proteomes" id="UP001164693">
    <property type="component" value="Chromosome"/>
</dbReference>
<evidence type="ECO:0000256" key="3">
    <source>
        <dbReference type="ARBA" id="ARBA00022475"/>
    </source>
</evidence>
<keyword evidence="6 14" id="KW-0479">Metal-binding</keyword>
<comment type="cofactor">
    <cofactor evidence="14">
        <name>Zn(2+)</name>
        <dbReference type="ChEBI" id="CHEBI:29105"/>
    </cofactor>
    <text evidence="14">Binds 1 zinc ion per subunit.</text>
</comment>
<dbReference type="Pfam" id="PF02163">
    <property type="entry name" value="Peptidase_M50"/>
    <property type="match status" value="2"/>
</dbReference>
<evidence type="ECO:0000256" key="6">
    <source>
        <dbReference type="ARBA" id="ARBA00022723"/>
    </source>
</evidence>
<keyword evidence="17" id="KW-1185">Reference proteome</keyword>
<evidence type="ECO:0000256" key="10">
    <source>
        <dbReference type="ARBA" id="ARBA00022989"/>
    </source>
</evidence>
<dbReference type="InterPro" id="IPR046342">
    <property type="entry name" value="CBS_dom_sf"/>
</dbReference>
<dbReference type="SUPFAM" id="SSF54631">
    <property type="entry name" value="CBS-domain pair"/>
    <property type="match status" value="1"/>
</dbReference>
<comment type="similarity">
    <text evidence="2 14">Belongs to the peptidase M50B family.</text>
</comment>
<reference evidence="16" key="1">
    <citation type="submission" date="2022-05" db="EMBL/GenBank/DDBJ databases">
        <title>Jatrophihabitans sp. SB3-54 whole genome sequence.</title>
        <authorList>
            <person name="Suh M.K."/>
            <person name="Eom M.K."/>
            <person name="Kim J.S."/>
            <person name="Kim H.S."/>
            <person name="Do H.E."/>
            <person name="Shin Y.K."/>
            <person name="Lee J.-S."/>
        </authorList>
    </citation>
    <scope>NUCLEOTIDE SEQUENCE</scope>
    <source>
        <strain evidence="16">SB3-54</strain>
    </source>
</reference>
<keyword evidence="7" id="KW-0677">Repeat</keyword>
<evidence type="ECO:0000256" key="9">
    <source>
        <dbReference type="ARBA" id="ARBA00022833"/>
    </source>
</evidence>
<name>A0ABY7JZN2_9ACTN</name>
<keyword evidence="13 14" id="KW-0472">Membrane</keyword>
<evidence type="ECO:0000313" key="17">
    <source>
        <dbReference type="Proteomes" id="UP001164693"/>
    </source>
</evidence>
<dbReference type="PANTHER" id="PTHR39188:SF3">
    <property type="entry name" value="STAGE IV SPORULATION PROTEIN FB"/>
    <property type="match status" value="1"/>
</dbReference>
<dbReference type="RefSeq" id="WP_269443639.1">
    <property type="nucleotide sequence ID" value="NZ_CP097463.1"/>
</dbReference>
<evidence type="ECO:0000256" key="14">
    <source>
        <dbReference type="PIRNR" id="PIRNR006404"/>
    </source>
</evidence>
<dbReference type="CDD" id="cd06164">
    <property type="entry name" value="S2P-M50_SpoIVFB_CBS"/>
    <property type="match status" value="1"/>
</dbReference>
<feature type="transmembrane region" description="Helical" evidence="14">
    <location>
        <begin position="189"/>
        <end position="211"/>
    </location>
</feature>
<evidence type="ECO:0000256" key="5">
    <source>
        <dbReference type="ARBA" id="ARBA00022692"/>
    </source>
</evidence>
<feature type="transmembrane region" description="Helical" evidence="14">
    <location>
        <begin position="115"/>
        <end position="139"/>
    </location>
</feature>
<feature type="domain" description="Peptidase M50" evidence="15">
    <location>
        <begin position="145"/>
        <end position="188"/>
    </location>
</feature>
<evidence type="ECO:0000256" key="12">
    <source>
        <dbReference type="ARBA" id="ARBA00023122"/>
    </source>
</evidence>
<keyword evidence="12" id="KW-0129">CBS domain</keyword>
<evidence type="ECO:0000256" key="11">
    <source>
        <dbReference type="ARBA" id="ARBA00023049"/>
    </source>
</evidence>